<evidence type="ECO:0000256" key="1">
    <source>
        <dbReference type="ARBA" id="ARBA00023002"/>
    </source>
</evidence>
<evidence type="ECO:0000256" key="3">
    <source>
        <dbReference type="ARBA" id="ARBA00023239"/>
    </source>
</evidence>
<dbReference type="Gene3D" id="3.40.50.720">
    <property type="entry name" value="NAD(P)-binding Rossmann-like Domain"/>
    <property type="match status" value="1"/>
</dbReference>
<proteinExistence type="predicted"/>
<keyword evidence="3" id="KW-0456">Lyase</keyword>
<dbReference type="Pfam" id="PF02737">
    <property type="entry name" value="3HCDH_N"/>
    <property type="match status" value="1"/>
</dbReference>
<dbReference type="Pfam" id="PF00725">
    <property type="entry name" value="3HCDH"/>
    <property type="match status" value="2"/>
</dbReference>
<feature type="domain" description="3-hydroxyacyl-CoA dehydrogenase C-terminal" evidence="5">
    <location>
        <begin position="352"/>
        <end position="437"/>
    </location>
</feature>
<dbReference type="PANTHER" id="PTHR23309">
    <property type="entry name" value="3-HYDROXYACYL-COA DEHYROGENASE"/>
    <property type="match status" value="1"/>
</dbReference>
<evidence type="ECO:0000259" key="6">
    <source>
        <dbReference type="Pfam" id="PF02737"/>
    </source>
</evidence>
<dbReference type="SUPFAM" id="SSF51735">
    <property type="entry name" value="NAD(P)-binding Rossmann-fold domains"/>
    <property type="match status" value="1"/>
</dbReference>
<dbReference type="SUPFAM" id="SSF48179">
    <property type="entry name" value="6-phosphogluconate dehydrogenase C-terminal domain-like"/>
    <property type="match status" value="2"/>
</dbReference>
<dbReference type="Proteomes" id="UP001336020">
    <property type="component" value="Unassembled WGS sequence"/>
</dbReference>
<reference evidence="7 8" key="1">
    <citation type="submission" date="2023-07" db="EMBL/GenBank/DDBJ databases">
        <authorList>
            <person name="Girao M."/>
            <person name="Carvalho M.F."/>
        </authorList>
    </citation>
    <scope>NUCLEOTIDE SEQUENCE [LARGE SCALE GENOMIC DNA]</scope>
    <source>
        <strain evidence="7 8">YIM65754</strain>
    </source>
</reference>
<evidence type="ECO:0000313" key="7">
    <source>
        <dbReference type="EMBL" id="MEE2058492.1"/>
    </source>
</evidence>
<evidence type="ECO:0000259" key="5">
    <source>
        <dbReference type="Pfam" id="PF00725"/>
    </source>
</evidence>
<dbReference type="EMBL" id="JAUTXY010000005">
    <property type="protein sequence ID" value="MEE2058492.1"/>
    <property type="molecule type" value="Genomic_DNA"/>
</dbReference>
<feature type="domain" description="3-hydroxyacyl-CoA dehydrogenase NAD binding" evidence="6">
    <location>
        <begin position="43"/>
        <end position="219"/>
    </location>
</feature>
<comment type="caution">
    <text evidence="7">The sequence shown here is derived from an EMBL/GenBank/DDBJ whole genome shotgun (WGS) entry which is preliminary data.</text>
</comment>
<gene>
    <name evidence="7" type="ORF">Q7514_13265</name>
</gene>
<keyword evidence="4" id="KW-0511">Multifunctional enzyme</keyword>
<evidence type="ECO:0000313" key="8">
    <source>
        <dbReference type="Proteomes" id="UP001336020"/>
    </source>
</evidence>
<feature type="domain" description="3-hydroxyacyl-CoA dehydrogenase C-terminal" evidence="5">
    <location>
        <begin position="223"/>
        <end position="316"/>
    </location>
</feature>
<keyword evidence="1" id="KW-0560">Oxidoreductase</keyword>
<sequence length="442" mass="47360">MSTPTSTDSPESAAERYLSTAVKAAARVADIPDSVTPRPINRVAVIGAGTMGSGIAMAFANGGVSVALIEQSPEALDRGIGTVRKNYESSASKGKITAEQAQERVALIEPHLDFAAVSDADLVIEAVFEDMDVKKEVFGTLDALCKPGAILASNTSRLDLDEIARSTSRPQDVIGLHFFSPAHVMKLVEVVRGDATADDVVLTSMTLAQTIGKVPVLAKVCEGFIGNRMLTPYRREADFLLEEGASPQQVDAALKAFGLAMGPFAMADLAGNDISWAARKRLAPTRPKDLRYSRVADTLCEAGRFGQKTGSGYYTYEQGSRTPVPDPAVDEVIRRCAVEDGIERRTITDEEIVDRCILALVNEGAALLGEGIAQRASDVDVVYTNGYGFPKHRGGPMHYAQTVGLDVVLQKIREFEKVHGRVWAPAPLLVERVEGGHSTFSA</sequence>
<evidence type="ECO:0000256" key="4">
    <source>
        <dbReference type="ARBA" id="ARBA00023268"/>
    </source>
</evidence>
<dbReference type="RefSeq" id="WP_330133736.1">
    <property type="nucleotide sequence ID" value="NZ_JAUTXY010000005.1"/>
</dbReference>
<organism evidence="7 8">
    <name type="scientific">Rhodococcus artemisiae</name>
    <dbReference type="NCBI Taxonomy" id="714159"/>
    <lineage>
        <taxon>Bacteria</taxon>
        <taxon>Bacillati</taxon>
        <taxon>Actinomycetota</taxon>
        <taxon>Actinomycetes</taxon>
        <taxon>Mycobacteriales</taxon>
        <taxon>Nocardiaceae</taxon>
        <taxon>Rhodococcus</taxon>
    </lineage>
</organism>
<protein>
    <submittedName>
        <fullName evidence="7">3-hydroxyacyl-CoA dehydrogenase NAD-binding domain-containing protein</fullName>
    </submittedName>
</protein>
<dbReference type="InterPro" id="IPR006176">
    <property type="entry name" value="3-OHacyl-CoA_DH_NAD-bd"/>
</dbReference>
<dbReference type="InterPro" id="IPR008927">
    <property type="entry name" value="6-PGluconate_DH-like_C_sf"/>
</dbReference>
<evidence type="ECO:0000256" key="2">
    <source>
        <dbReference type="ARBA" id="ARBA00023235"/>
    </source>
</evidence>
<accession>A0ABU7LB17</accession>
<dbReference type="InterPro" id="IPR006108">
    <property type="entry name" value="3HC_DH_C"/>
</dbReference>
<dbReference type="InterPro" id="IPR036291">
    <property type="entry name" value="NAD(P)-bd_dom_sf"/>
</dbReference>
<name>A0ABU7LB17_9NOCA</name>
<keyword evidence="2" id="KW-0413">Isomerase</keyword>
<dbReference type="PANTHER" id="PTHR23309:SF51">
    <property type="entry name" value="3-HYDROXYACYL-COA DEHYDROGENASE-RELATED"/>
    <property type="match status" value="1"/>
</dbReference>
<keyword evidence="8" id="KW-1185">Reference proteome</keyword>
<dbReference type="Gene3D" id="1.10.1040.50">
    <property type="match status" value="1"/>
</dbReference>